<name>A0A9W8EJL9_9FUNG</name>
<feature type="coiled-coil region" evidence="3">
    <location>
        <begin position="321"/>
        <end position="348"/>
    </location>
</feature>
<dbReference type="SUPFAM" id="SSF48452">
    <property type="entry name" value="TPR-like"/>
    <property type="match status" value="1"/>
</dbReference>
<evidence type="ECO:0000313" key="5">
    <source>
        <dbReference type="EMBL" id="KAJ2004738.1"/>
    </source>
</evidence>
<sequence length="450" mass="49584">MASQLEQAQRVAKESPQQAVELYSSVLFADSTSSVSVAEREVALLSMAAIFERMQDAAALTRLINSSQNYLTAVSKAKSSKLIRTLVDRFNGIEGGLQPQIATCQGMVEWAKGENREYLRQALETRLASLYLDNRMYTEALALISLLLSELKKLDDKMQLVEVHLLESRVYMAIKNLPKSRAALTSARTAANSIYTPPPLQAHLDLQSGTLHAEEGDFKTAYSYFFETMEGLAAYVVPKSADDSAASASAAAAAAASTTDLASTGLPASFEQRQLQAFAYMLLCKIMIQQPDDITALLATGKTASKFRDHRAVAALQAVAKAQKQRSLADFERVLSEYRDELQNDELIRNHLTALYDTLLEQNLVRLIEPYSRVEITHIAKLIGLPIRVVESKLSQMILDKVFYGILDQGKGCLVIFPEPKHDSTYETALDTIKSLSNVVESLYAKAATL</sequence>
<dbReference type="InterPro" id="IPR011990">
    <property type="entry name" value="TPR-like_helical_dom_sf"/>
</dbReference>
<keyword evidence="2 5" id="KW-0647">Proteasome</keyword>
<keyword evidence="3" id="KW-0175">Coiled coil</keyword>
<organism evidence="5 6">
    <name type="scientific">Coemansia thaxteri</name>
    <dbReference type="NCBI Taxonomy" id="2663907"/>
    <lineage>
        <taxon>Eukaryota</taxon>
        <taxon>Fungi</taxon>
        <taxon>Fungi incertae sedis</taxon>
        <taxon>Zoopagomycota</taxon>
        <taxon>Kickxellomycotina</taxon>
        <taxon>Kickxellomycetes</taxon>
        <taxon>Kickxellales</taxon>
        <taxon>Kickxellaceae</taxon>
        <taxon>Coemansia</taxon>
    </lineage>
</organism>
<dbReference type="EMBL" id="JANBQF010000136">
    <property type="protein sequence ID" value="KAJ2004738.1"/>
    <property type="molecule type" value="Genomic_DNA"/>
</dbReference>
<gene>
    <name evidence="5" type="primary">RPN6</name>
    <name evidence="5" type="ORF">H4R26_002334</name>
</gene>
<dbReference type="GO" id="GO:0000502">
    <property type="term" value="C:proteasome complex"/>
    <property type="evidence" value="ECO:0007669"/>
    <property type="project" value="UniProtKB-KW"/>
</dbReference>
<dbReference type="PANTHER" id="PTHR10678">
    <property type="entry name" value="26S PROTEASOME NON-ATPASE REGULATORY SUBUNIT 11/COP9 SIGNALOSOME COMPLEX SUBUNIT 2"/>
    <property type="match status" value="1"/>
</dbReference>
<dbReference type="PROSITE" id="PS50250">
    <property type="entry name" value="PCI"/>
    <property type="match status" value="1"/>
</dbReference>
<reference evidence="5" key="1">
    <citation type="submission" date="2022-07" db="EMBL/GenBank/DDBJ databases">
        <title>Phylogenomic reconstructions and comparative analyses of Kickxellomycotina fungi.</title>
        <authorList>
            <person name="Reynolds N.K."/>
            <person name="Stajich J.E."/>
            <person name="Barry K."/>
            <person name="Grigoriev I.V."/>
            <person name="Crous P."/>
            <person name="Smith M.E."/>
        </authorList>
    </citation>
    <scope>NUCLEOTIDE SEQUENCE</scope>
    <source>
        <strain evidence="5">IMI 214461</strain>
    </source>
</reference>
<comment type="similarity">
    <text evidence="1">Belongs to the proteasome subunit S9 family.</text>
</comment>
<evidence type="ECO:0000256" key="1">
    <source>
        <dbReference type="ARBA" id="ARBA00007454"/>
    </source>
</evidence>
<feature type="domain" description="PCI" evidence="4">
    <location>
        <begin position="250"/>
        <end position="421"/>
    </location>
</feature>
<dbReference type="Gene3D" id="1.25.40.570">
    <property type="match status" value="1"/>
</dbReference>
<dbReference type="OrthoDB" id="1418352at2759"/>
<dbReference type="Pfam" id="PF01399">
    <property type="entry name" value="PCI"/>
    <property type="match status" value="1"/>
</dbReference>
<evidence type="ECO:0000256" key="3">
    <source>
        <dbReference type="SAM" id="Coils"/>
    </source>
</evidence>
<dbReference type="Pfam" id="PF18503">
    <property type="entry name" value="RPN6_C_helix"/>
    <property type="match status" value="1"/>
</dbReference>
<evidence type="ECO:0000313" key="6">
    <source>
        <dbReference type="Proteomes" id="UP001150907"/>
    </source>
</evidence>
<dbReference type="InterPro" id="IPR050871">
    <property type="entry name" value="26S_Proteasome/COP9_Components"/>
</dbReference>
<dbReference type="AlphaFoldDB" id="A0A9W8EJL9"/>
<dbReference type="InterPro" id="IPR040773">
    <property type="entry name" value="Rpn6_N"/>
</dbReference>
<dbReference type="SUPFAM" id="SSF46785">
    <property type="entry name" value="Winged helix' DNA-binding domain"/>
    <property type="match status" value="1"/>
</dbReference>
<dbReference type="Pfam" id="PF18055">
    <property type="entry name" value="RPN6_N"/>
    <property type="match status" value="1"/>
</dbReference>
<dbReference type="InterPro" id="IPR000717">
    <property type="entry name" value="PCI_dom"/>
</dbReference>
<dbReference type="InterPro" id="IPR040780">
    <property type="entry name" value="Rpn6_C_helix"/>
</dbReference>
<dbReference type="SMART" id="SM00088">
    <property type="entry name" value="PINT"/>
    <property type="match status" value="1"/>
</dbReference>
<dbReference type="Proteomes" id="UP001150907">
    <property type="component" value="Unassembled WGS sequence"/>
</dbReference>
<dbReference type="InterPro" id="IPR036390">
    <property type="entry name" value="WH_DNA-bd_sf"/>
</dbReference>
<evidence type="ECO:0000259" key="4">
    <source>
        <dbReference type="PROSITE" id="PS50250"/>
    </source>
</evidence>
<comment type="caution">
    <text evidence="5">The sequence shown here is derived from an EMBL/GenBank/DDBJ whole genome shotgun (WGS) entry which is preliminary data.</text>
</comment>
<evidence type="ECO:0000256" key="2">
    <source>
        <dbReference type="ARBA" id="ARBA00022942"/>
    </source>
</evidence>
<proteinExistence type="inferred from homology"/>
<accession>A0A9W8EJL9</accession>
<keyword evidence="6" id="KW-1185">Reference proteome</keyword>
<protein>
    <submittedName>
        <fullName evidence="5">26S proteasome regulatory subunit rpn6</fullName>
    </submittedName>
</protein>
<dbReference type="SMART" id="SM00753">
    <property type="entry name" value="PAM"/>
    <property type="match status" value="1"/>
</dbReference>